<accession>C0XGN7</accession>
<dbReference type="HOGENOM" id="CLU_2167740_0_0_9"/>
<evidence type="ECO:0000313" key="1">
    <source>
        <dbReference type="EMBL" id="EEI25449.1"/>
    </source>
</evidence>
<dbReference type="Proteomes" id="UP000003752">
    <property type="component" value="Unassembled WGS sequence"/>
</dbReference>
<dbReference type="AlphaFoldDB" id="C0XGN7"/>
<name>C0XGN7_LENH9</name>
<proteinExistence type="predicted"/>
<gene>
    <name evidence="1" type="ORF">HMPREF0519_0398</name>
</gene>
<protein>
    <submittedName>
        <fullName evidence="1">Uncharacterized protein</fullName>
    </submittedName>
</protein>
<comment type="caution">
    <text evidence="1">The sequence shown here is derived from an EMBL/GenBank/DDBJ whole genome shotgun (WGS) entry which is preliminary data.</text>
</comment>
<organism evidence="1 2">
    <name type="scientific">Lentilactobacillus hilgardii (strain ATCC 8290 / DSM 20176 / CCUG 30140 / JCM 1155 / KCTC 3500 / NBRC 15886 / NCIMB 8040 / NRRL B-1843 / 9)</name>
    <dbReference type="NCBI Taxonomy" id="1423757"/>
    <lineage>
        <taxon>Bacteria</taxon>
        <taxon>Bacillati</taxon>
        <taxon>Bacillota</taxon>
        <taxon>Bacilli</taxon>
        <taxon>Lactobacillales</taxon>
        <taxon>Lactobacillaceae</taxon>
        <taxon>Lentilactobacillus</taxon>
    </lineage>
</organism>
<keyword evidence="2" id="KW-1185">Reference proteome</keyword>
<reference evidence="1 2" key="1">
    <citation type="submission" date="2009-01" db="EMBL/GenBank/DDBJ databases">
        <authorList>
            <person name="Qin X."/>
            <person name="Bachman B."/>
            <person name="Battles P."/>
            <person name="Bell A."/>
            <person name="Bess C."/>
            <person name="Bickham C."/>
            <person name="Chaboub L."/>
            <person name="Chen D."/>
            <person name="Coyle M."/>
            <person name="Deiros D.R."/>
            <person name="Dinh H."/>
            <person name="Forbes L."/>
            <person name="Fowler G."/>
            <person name="Francisco L."/>
            <person name="Fu Q."/>
            <person name="Gubbala S."/>
            <person name="Hale W."/>
            <person name="Han Y."/>
            <person name="Hemphill L."/>
            <person name="Highlander S.K."/>
            <person name="Hirani K."/>
            <person name="Hogues M."/>
            <person name="Jackson L."/>
            <person name="Jakkamsetti A."/>
            <person name="Javaid M."/>
            <person name="Jiang H."/>
            <person name="Korchina V."/>
            <person name="Kovar C."/>
            <person name="Lara F."/>
            <person name="Lee S."/>
            <person name="Mata R."/>
            <person name="Mathew T."/>
            <person name="Moen C."/>
            <person name="Morales K."/>
            <person name="Munidasa M."/>
            <person name="Nazareth L."/>
            <person name="Ngo R."/>
            <person name="Nguyen L."/>
            <person name="Okwuonu G."/>
            <person name="Ongeri F."/>
            <person name="Patil S."/>
            <person name="Petrosino J."/>
            <person name="Pham C."/>
            <person name="Pham P."/>
            <person name="Pu L.-L."/>
            <person name="Puazo M."/>
            <person name="Raj R."/>
            <person name="Reid J."/>
            <person name="Rouhana J."/>
            <person name="Saada N."/>
            <person name="Shang Y."/>
            <person name="Simmons D."/>
            <person name="Thornton R."/>
            <person name="Warren J."/>
            <person name="Weissenberger G."/>
            <person name="Zhang J."/>
            <person name="Zhang L."/>
            <person name="Zhou C."/>
            <person name="Zhu D."/>
            <person name="Muzny D."/>
            <person name="Worley K."/>
            <person name="Gibbs R."/>
        </authorList>
    </citation>
    <scope>NUCLEOTIDE SEQUENCE [LARGE SCALE GENOMIC DNA]</scope>
    <source>
        <strain evidence="2">ATCC 8290 / DSM 20176 / CCUG 30140 / JCM 1155 / KCTC 3500 / NBRC 15886 / NCIMB 8040 / NRRL B-1843 / 9</strain>
    </source>
</reference>
<dbReference type="EMBL" id="ACGP01000088">
    <property type="protein sequence ID" value="EEI25449.1"/>
    <property type="molecule type" value="Genomic_DNA"/>
</dbReference>
<sequence length="110" mass="12796">MELYIIKFVKVMSMRYKIMEKNMNTEKVVLDQLVELHMNGYDSYDCARCILPMLIAKGFDKADVFSALRELSADNMINIKALSQNPNSDFKCVSLIPFTDKGFAYWKKYC</sequence>
<evidence type="ECO:0000313" key="2">
    <source>
        <dbReference type="Proteomes" id="UP000003752"/>
    </source>
</evidence>